<proteinExistence type="predicted"/>
<evidence type="ECO:0000313" key="2">
    <source>
        <dbReference type="EMBL" id="CDH20757.1"/>
    </source>
</evidence>
<keyword evidence="2" id="KW-0808">Transferase</keyword>
<keyword evidence="2" id="KW-0489">Methyltransferase</keyword>
<evidence type="ECO:0000256" key="1">
    <source>
        <dbReference type="SAM" id="MobiDB-lite"/>
    </source>
</evidence>
<name>A0A077PJG3_XENBV</name>
<protein>
    <submittedName>
        <fullName evidence="2">Putative tRNA/rRNA methyltransferase (Modular protein)</fullName>
    </submittedName>
</protein>
<feature type="region of interest" description="Disordered" evidence="1">
    <location>
        <begin position="32"/>
        <end position="55"/>
    </location>
</feature>
<dbReference type="GO" id="GO:0032259">
    <property type="term" value="P:methylation"/>
    <property type="evidence" value="ECO:0007669"/>
    <property type="project" value="UniProtKB-KW"/>
</dbReference>
<organism evidence="2 3">
    <name type="scientific">Xenorhabdus bovienii str. kraussei Quebec</name>
    <dbReference type="NCBI Taxonomy" id="1398203"/>
    <lineage>
        <taxon>Bacteria</taxon>
        <taxon>Pseudomonadati</taxon>
        <taxon>Pseudomonadota</taxon>
        <taxon>Gammaproteobacteria</taxon>
        <taxon>Enterobacterales</taxon>
        <taxon>Morganellaceae</taxon>
        <taxon>Xenorhabdus</taxon>
    </lineage>
</organism>
<reference evidence="2" key="1">
    <citation type="submission" date="2013-07" db="EMBL/GenBank/DDBJ databases">
        <title>Sub-species coevolution in mutualistic symbiosis.</title>
        <authorList>
            <person name="Murfin K."/>
            <person name="Klassen J."/>
            <person name="Lee M."/>
            <person name="Forst S."/>
            <person name="Stock P."/>
            <person name="Goodrich-Blair H."/>
        </authorList>
    </citation>
    <scope>NUCLEOTIDE SEQUENCE [LARGE SCALE GENOMIC DNA]</scope>
    <source>
        <strain evidence="2">Kraussei Quebec</strain>
    </source>
</reference>
<keyword evidence="3" id="KW-1185">Reference proteome</keyword>
<comment type="caution">
    <text evidence="2">The sequence shown here is derived from an EMBL/GenBank/DDBJ whole genome shotgun (WGS) entry which is preliminary data.</text>
</comment>
<dbReference type="HOGENOM" id="CLU_212866_0_0_6"/>
<gene>
    <name evidence="2" type="ORF">XBKQ1_2780017</name>
</gene>
<accession>A0A077PJG3</accession>
<feature type="compositionally biased region" description="Polar residues" evidence="1">
    <location>
        <begin position="32"/>
        <end position="46"/>
    </location>
</feature>
<dbReference type="EMBL" id="CBSY010000199">
    <property type="protein sequence ID" value="CDH20757.1"/>
    <property type="molecule type" value="Genomic_DNA"/>
</dbReference>
<dbReference type="Proteomes" id="UP000028500">
    <property type="component" value="Unassembled WGS sequence"/>
</dbReference>
<evidence type="ECO:0000313" key="3">
    <source>
        <dbReference type="Proteomes" id="UP000028500"/>
    </source>
</evidence>
<dbReference type="AlphaFoldDB" id="A0A077PJG3"/>
<sequence>MAAVSRHKGLEQPLIDQQGQIIASESWWAAMQATTAPSTGKSITPTEKSHERPTT</sequence>
<dbReference type="GO" id="GO:0008168">
    <property type="term" value="F:methyltransferase activity"/>
    <property type="evidence" value="ECO:0007669"/>
    <property type="project" value="UniProtKB-KW"/>
</dbReference>